<feature type="region of interest" description="Disordered" evidence="4">
    <location>
        <begin position="1"/>
        <end position="30"/>
    </location>
</feature>
<keyword evidence="1" id="KW-0489">Methyltransferase</keyword>
<dbReference type="CDD" id="cd02440">
    <property type="entry name" value="AdoMet_MTases"/>
    <property type="match status" value="1"/>
</dbReference>
<dbReference type="GO" id="GO:0030731">
    <property type="term" value="F:guanidinoacetate N-methyltransferase activity"/>
    <property type="evidence" value="ECO:0007669"/>
    <property type="project" value="Ensembl"/>
</dbReference>
<proteinExistence type="predicted"/>
<protein>
    <submittedName>
        <fullName evidence="7">Guanidinoacetate N-methyltransferase</fullName>
    </submittedName>
</protein>
<dbReference type="Gene3D" id="3.40.50.150">
    <property type="entry name" value="Vaccinia Virus protein VP39"/>
    <property type="match status" value="1"/>
</dbReference>
<dbReference type="SUPFAM" id="SSF53335">
    <property type="entry name" value="S-adenosyl-L-methionine-dependent methyltransferases"/>
    <property type="match status" value="1"/>
</dbReference>
<dbReference type="Proteomes" id="UP000002280">
    <property type="component" value="Chromosome 3"/>
</dbReference>
<keyword evidence="5" id="KW-1133">Transmembrane helix</keyword>
<evidence type="ECO:0000256" key="1">
    <source>
        <dbReference type="ARBA" id="ARBA00022603"/>
    </source>
</evidence>
<dbReference type="InParanoid" id="A0A5F8H6R8"/>
<reference evidence="7 8" key="1">
    <citation type="journal article" date="2007" name="Nature">
        <title>Genome of the marsupial Monodelphis domestica reveals innovation in non-coding sequences.</title>
        <authorList>
            <person name="Mikkelsen T.S."/>
            <person name="Wakefield M.J."/>
            <person name="Aken B."/>
            <person name="Amemiya C.T."/>
            <person name="Chang J.L."/>
            <person name="Duke S."/>
            <person name="Garber M."/>
            <person name="Gentles A.J."/>
            <person name="Goodstadt L."/>
            <person name="Heger A."/>
            <person name="Jurka J."/>
            <person name="Kamal M."/>
            <person name="Mauceli E."/>
            <person name="Searle S.M."/>
            <person name="Sharpe T."/>
            <person name="Baker M.L."/>
            <person name="Batzer M.A."/>
            <person name="Benos P.V."/>
            <person name="Belov K."/>
            <person name="Clamp M."/>
            <person name="Cook A."/>
            <person name="Cuff J."/>
            <person name="Das R."/>
            <person name="Davidow L."/>
            <person name="Deakin J.E."/>
            <person name="Fazzari M.J."/>
            <person name="Glass J.L."/>
            <person name="Grabherr M."/>
            <person name="Greally J.M."/>
            <person name="Gu W."/>
            <person name="Hore T.A."/>
            <person name="Huttley G.A."/>
            <person name="Kleber M."/>
            <person name="Jirtle R.L."/>
            <person name="Koina E."/>
            <person name="Lee J.T."/>
            <person name="Mahony S."/>
            <person name="Marra M.A."/>
            <person name="Miller R.D."/>
            <person name="Nicholls R.D."/>
            <person name="Oda M."/>
            <person name="Papenfuss A.T."/>
            <person name="Parra Z.E."/>
            <person name="Pollock D.D."/>
            <person name="Ray D.A."/>
            <person name="Schein J.E."/>
            <person name="Speed T.P."/>
            <person name="Thompson K."/>
            <person name="VandeBerg J.L."/>
            <person name="Wade C.M."/>
            <person name="Walker J.A."/>
            <person name="Waters P.D."/>
            <person name="Webber C."/>
            <person name="Weidman J.R."/>
            <person name="Xie X."/>
            <person name="Zody M.C."/>
            <person name="Baldwin J."/>
            <person name="Abdouelleil A."/>
            <person name="Abdulkadir J."/>
            <person name="Abebe A."/>
            <person name="Abera B."/>
            <person name="Abreu J."/>
            <person name="Acer S.C."/>
            <person name="Aftuck L."/>
            <person name="Alexander A."/>
            <person name="An P."/>
            <person name="Anderson E."/>
            <person name="Anderson S."/>
            <person name="Arachi H."/>
            <person name="Azer M."/>
            <person name="Bachantsang P."/>
            <person name="Barry A."/>
            <person name="Bayul T."/>
            <person name="Berlin A."/>
            <person name="Bessette D."/>
            <person name="Bloom T."/>
            <person name="Bloom T."/>
            <person name="Boguslavskiy L."/>
            <person name="Bonnet C."/>
            <person name="Boukhgalter B."/>
            <person name="Bourzgui I."/>
            <person name="Brown A."/>
            <person name="Cahill P."/>
            <person name="Channer S."/>
            <person name="Cheshatsang Y."/>
            <person name="Chuda L."/>
            <person name="Citroen M."/>
            <person name="Collymore A."/>
            <person name="Cooke P."/>
            <person name="Costello M."/>
            <person name="D'Aco K."/>
            <person name="Daza R."/>
            <person name="De Haan G."/>
            <person name="DeGray S."/>
            <person name="DeMaso C."/>
            <person name="Dhargay N."/>
            <person name="Dooley K."/>
            <person name="Dooley E."/>
            <person name="Doricent M."/>
            <person name="Dorje P."/>
            <person name="Dorjee K."/>
            <person name="Dupes A."/>
            <person name="Elong R."/>
            <person name="Falk J."/>
            <person name="Farina A."/>
            <person name="Faro S."/>
            <person name="Ferguson D."/>
            <person name="Fisher S."/>
            <person name="Foley C.D."/>
            <person name="Franke A."/>
            <person name="Friedrich D."/>
            <person name="Gadbois L."/>
            <person name="Gearin G."/>
            <person name="Gearin C.R."/>
            <person name="Giannoukos G."/>
            <person name="Goode T."/>
            <person name="Graham J."/>
            <person name="Grandbois E."/>
            <person name="Grewal S."/>
            <person name="Gyaltsen K."/>
            <person name="Hafez N."/>
            <person name="Hagos B."/>
            <person name="Hall J."/>
            <person name="Henson C."/>
            <person name="Hollinger A."/>
            <person name="Honan T."/>
            <person name="Huard M.D."/>
            <person name="Hughes L."/>
            <person name="Hurhula B."/>
            <person name="Husby M.E."/>
            <person name="Kamat A."/>
            <person name="Kanga B."/>
            <person name="Kashin S."/>
            <person name="Khazanovich D."/>
            <person name="Kisner P."/>
            <person name="Lance K."/>
            <person name="Lara M."/>
            <person name="Lee W."/>
            <person name="Lennon N."/>
            <person name="Letendre F."/>
            <person name="LeVine R."/>
            <person name="Lipovsky A."/>
            <person name="Liu X."/>
            <person name="Liu J."/>
            <person name="Liu S."/>
            <person name="Lokyitsang T."/>
            <person name="Lokyitsang Y."/>
            <person name="Lubonja R."/>
            <person name="Lui A."/>
            <person name="MacDonald P."/>
            <person name="Magnisalis V."/>
            <person name="Maru K."/>
            <person name="Matthews C."/>
            <person name="McCusker W."/>
            <person name="McDonough S."/>
            <person name="Mehta T."/>
            <person name="Meldrim J."/>
            <person name="Meneus L."/>
            <person name="Mihai O."/>
            <person name="Mihalev A."/>
            <person name="Mihova T."/>
            <person name="Mittelman R."/>
            <person name="Mlenga V."/>
            <person name="Montmayeur A."/>
            <person name="Mulrain L."/>
            <person name="Navidi A."/>
            <person name="Naylor J."/>
            <person name="Negash T."/>
            <person name="Nguyen T."/>
            <person name="Nguyen N."/>
            <person name="Nicol R."/>
            <person name="Norbu C."/>
            <person name="Norbu N."/>
            <person name="Novod N."/>
            <person name="O'Neill B."/>
            <person name="Osman S."/>
            <person name="Markiewicz E."/>
            <person name="Oyono O.L."/>
            <person name="Patti C."/>
            <person name="Phunkhang P."/>
            <person name="Pierre F."/>
            <person name="Priest M."/>
            <person name="Raghuraman S."/>
            <person name="Rege F."/>
            <person name="Reyes R."/>
            <person name="Rise C."/>
            <person name="Rogov P."/>
            <person name="Ross K."/>
            <person name="Ryan E."/>
            <person name="Settipalli S."/>
            <person name="Shea T."/>
            <person name="Sherpa N."/>
            <person name="Shi L."/>
            <person name="Shih D."/>
            <person name="Sparrow T."/>
            <person name="Spaulding J."/>
            <person name="Stalker J."/>
            <person name="Stange-Thomann N."/>
            <person name="Stavropoulos S."/>
            <person name="Stone C."/>
            <person name="Strader C."/>
            <person name="Tesfaye S."/>
            <person name="Thomson T."/>
            <person name="Thoulutsang Y."/>
            <person name="Thoulutsang D."/>
            <person name="Topham K."/>
            <person name="Topping I."/>
            <person name="Tsamla T."/>
            <person name="Vassiliev H."/>
            <person name="Vo A."/>
            <person name="Wangchuk T."/>
            <person name="Wangdi T."/>
            <person name="Weiand M."/>
            <person name="Wilkinson J."/>
            <person name="Wilson A."/>
            <person name="Yadav S."/>
            <person name="Young G."/>
            <person name="Yu Q."/>
            <person name="Zembek L."/>
            <person name="Zhong D."/>
            <person name="Zimmer A."/>
            <person name="Zwirko Z."/>
            <person name="Jaffe D.B."/>
            <person name="Alvarez P."/>
            <person name="Brockman W."/>
            <person name="Butler J."/>
            <person name="Chin C."/>
            <person name="Gnerre S."/>
            <person name="MacCallum I."/>
            <person name="Graves J.A."/>
            <person name="Ponting C.P."/>
            <person name="Breen M."/>
            <person name="Samollow P.B."/>
            <person name="Lander E.S."/>
            <person name="Lindblad-Toh K."/>
        </authorList>
    </citation>
    <scope>NUCLEOTIDE SEQUENCE [LARGE SCALE GENOMIC DNA]</scope>
</reference>
<dbReference type="GO" id="GO:0040014">
    <property type="term" value="P:regulation of multicellular organism growth"/>
    <property type="evidence" value="ECO:0007669"/>
    <property type="project" value="Ensembl"/>
</dbReference>
<keyword evidence="2" id="KW-0808">Transferase</keyword>
<dbReference type="GO" id="GO:0006601">
    <property type="term" value="P:creatine biosynthetic process"/>
    <property type="evidence" value="ECO:0007669"/>
    <property type="project" value="Ensembl"/>
</dbReference>
<dbReference type="GO" id="GO:0009887">
    <property type="term" value="P:animal organ morphogenesis"/>
    <property type="evidence" value="ECO:0007669"/>
    <property type="project" value="Ensembl"/>
</dbReference>
<accession>A0A5F8H6R8</accession>
<evidence type="ECO:0000256" key="2">
    <source>
        <dbReference type="ARBA" id="ARBA00022679"/>
    </source>
</evidence>
<sequence>MSAEAAPAPIFQPGEDCRPSWQEAPAGYDGPDTHLQILGKPVMERWETPYMHSLAAVASSRGGRVLEVGFGMAIAASKVQEANIQEHWIIECNDGVFQRLQEWAQRQPHKVVPLKGLWEEVAPNLPDGHFDGILYDTYPLSAETWHTHQFNFIKAHAFRLLKPGGVLTYCNLTSWGELLKTKYTDIKKMFEVSRELDPTACSTTAGTFMLPPSLIISLPFLHTLVFMWISRARYEKEHGPGRQTRTLVIGSVTGLGMITCLWPWVSPSMKEGVGSDIRALRSDDPCPKLACSVSSWVV</sequence>
<keyword evidence="5" id="KW-0812">Transmembrane</keyword>
<reference evidence="7" key="2">
    <citation type="submission" date="2025-08" db="UniProtKB">
        <authorList>
            <consortium name="Ensembl"/>
        </authorList>
    </citation>
    <scope>IDENTIFICATION</scope>
</reference>
<dbReference type="GO" id="GO:0032259">
    <property type="term" value="P:methylation"/>
    <property type="evidence" value="ECO:0007669"/>
    <property type="project" value="UniProtKB-KW"/>
</dbReference>
<dbReference type="STRING" id="13616.ENSMODP00000055633"/>
<dbReference type="InterPro" id="IPR029063">
    <property type="entry name" value="SAM-dependent_MTases_sf"/>
</dbReference>
<feature type="domain" description="RMT2" evidence="6">
    <location>
        <begin position="14"/>
        <end position="229"/>
    </location>
</feature>
<dbReference type="AlphaFoldDB" id="A0A5F8H6R8"/>
<dbReference type="PROSITE" id="PS51559">
    <property type="entry name" value="SAM_RMT2"/>
    <property type="match status" value="1"/>
</dbReference>
<dbReference type="FunCoup" id="A0A5F8H6R8">
    <property type="interactions" value="1148"/>
</dbReference>
<dbReference type="Bgee" id="ENSMODG00000043396">
    <property type="expression patterns" value="Expressed in placenta and 19 other cell types or tissues"/>
</dbReference>
<feature type="transmembrane region" description="Helical" evidence="5">
    <location>
        <begin position="247"/>
        <end position="265"/>
    </location>
</feature>
<evidence type="ECO:0000256" key="3">
    <source>
        <dbReference type="ARBA" id="ARBA00022691"/>
    </source>
</evidence>
<dbReference type="GeneTree" id="ENSGT00390000018061"/>
<dbReference type="GO" id="GO:0007283">
    <property type="term" value="P:spermatogenesis"/>
    <property type="evidence" value="ECO:0007669"/>
    <property type="project" value="Ensembl"/>
</dbReference>
<dbReference type="InterPro" id="IPR026480">
    <property type="entry name" value="RMT2_dom"/>
</dbReference>
<dbReference type="PANTHER" id="PTHR32379">
    <property type="entry name" value="GUANIDINOACETATE N-METHYLTRANSFERASE"/>
    <property type="match status" value="1"/>
</dbReference>
<evidence type="ECO:0000313" key="7">
    <source>
        <dbReference type="Ensembl" id="ENSMODP00000055633.1"/>
    </source>
</evidence>
<keyword evidence="8" id="KW-1185">Reference proteome</keyword>
<feature type="transmembrane region" description="Helical" evidence="5">
    <location>
        <begin position="208"/>
        <end position="227"/>
    </location>
</feature>
<evidence type="ECO:0000313" key="8">
    <source>
        <dbReference type="Proteomes" id="UP000002280"/>
    </source>
</evidence>
<evidence type="ECO:0000259" key="6">
    <source>
        <dbReference type="PROSITE" id="PS51559"/>
    </source>
</evidence>
<dbReference type="PANTHER" id="PTHR32379:SF1">
    <property type="entry name" value="GUANIDINOACETATE N-METHYLTRANSFERASE"/>
    <property type="match status" value="1"/>
</dbReference>
<keyword evidence="3" id="KW-0949">S-adenosyl-L-methionine</keyword>
<evidence type="ECO:0000256" key="4">
    <source>
        <dbReference type="SAM" id="MobiDB-lite"/>
    </source>
</evidence>
<keyword evidence="5" id="KW-0472">Membrane</keyword>
<dbReference type="InterPro" id="IPR051038">
    <property type="entry name" value="RMT2/GAMT_Mtase"/>
</dbReference>
<organism evidence="7 8">
    <name type="scientific">Monodelphis domestica</name>
    <name type="common">Gray short-tailed opossum</name>
    <dbReference type="NCBI Taxonomy" id="13616"/>
    <lineage>
        <taxon>Eukaryota</taxon>
        <taxon>Metazoa</taxon>
        <taxon>Chordata</taxon>
        <taxon>Craniata</taxon>
        <taxon>Vertebrata</taxon>
        <taxon>Euteleostomi</taxon>
        <taxon>Mammalia</taxon>
        <taxon>Metatheria</taxon>
        <taxon>Didelphimorphia</taxon>
        <taxon>Didelphidae</taxon>
        <taxon>Monodelphis</taxon>
    </lineage>
</organism>
<gene>
    <name evidence="7" type="primary">GAMT</name>
</gene>
<reference evidence="7" key="3">
    <citation type="submission" date="2025-09" db="UniProtKB">
        <authorList>
            <consortium name="Ensembl"/>
        </authorList>
    </citation>
    <scope>IDENTIFICATION</scope>
</reference>
<evidence type="ECO:0000256" key="5">
    <source>
        <dbReference type="SAM" id="Phobius"/>
    </source>
</evidence>
<name>A0A5F8H6R8_MONDO</name>
<dbReference type="Ensembl" id="ENSMODT00000065619.1">
    <property type="protein sequence ID" value="ENSMODP00000055633.1"/>
    <property type="gene ID" value="ENSMODG00000043396.1"/>
</dbReference>